<evidence type="ECO:0000313" key="9">
    <source>
        <dbReference type="Proteomes" id="UP000654370"/>
    </source>
</evidence>
<keyword evidence="3" id="KW-0010">Activator</keyword>
<sequence>MSNHSMPTSNFGAYNPPFVPQTSASSYAGYPFFAVQGGNSHRPQVPQTPQQFIQQLQQQQQISLQRQRAAQLELQRQNHELFQQQQTSPPMNPGSPGSSNGRKMSSKADRRAEHNAIERARRESLNTKFQELAHSLPNLQNDRRPSKGTIIERTLDFVKRTIIQEEKYQTEIQRLREQNSKLRSRLGSASQPNSPEPSISHAGSWMDEASDIPHTAPWATANTFSMQDNYMLFGANTFPDATLTKLSPSSPGSEDDCNSQQDDLDLGNLKTEDTGSLSRKSSFNLSSTALDLSHPFGNPFAMNEYGQHTP</sequence>
<dbReference type="InterPro" id="IPR036638">
    <property type="entry name" value="HLH_DNA-bd_sf"/>
</dbReference>
<feature type="compositionally biased region" description="Polar residues" evidence="6">
    <location>
        <begin position="187"/>
        <end position="197"/>
    </location>
</feature>
<dbReference type="EMBL" id="JAEPQZ010000021">
    <property type="protein sequence ID" value="KAG2171441.1"/>
    <property type="molecule type" value="Genomic_DNA"/>
</dbReference>
<keyword evidence="5" id="KW-0539">Nucleus</keyword>
<dbReference type="Proteomes" id="UP000654370">
    <property type="component" value="Unassembled WGS sequence"/>
</dbReference>
<evidence type="ECO:0000313" key="8">
    <source>
        <dbReference type="EMBL" id="KAG2171441.1"/>
    </source>
</evidence>
<dbReference type="InterPro" id="IPR011598">
    <property type="entry name" value="bHLH_dom"/>
</dbReference>
<evidence type="ECO:0000259" key="7">
    <source>
        <dbReference type="PROSITE" id="PS50888"/>
    </source>
</evidence>
<evidence type="ECO:0000256" key="5">
    <source>
        <dbReference type="ARBA" id="ARBA00023242"/>
    </source>
</evidence>
<dbReference type="SMART" id="SM00353">
    <property type="entry name" value="HLH"/>
    <property type="match status" value="1"/>
</dbReference>
<reference evidence="8" key="1">
    <citation type="submission" date="2020-12" db="EMBL/GenBank/DDBJ databases">
        <title>Metabolic potential, ecology and presence of endohyphal bacteria is reflected in genomic diversity of Mucoromycotina.</title>
        <authorList>
            <person name="Muszewska A."/>
            <person name="Okrasinska A."/>
            <person name="Steczkiewicz K."/>
            <person name="Drgas O."/>
            <person name="Orlowska M."/>
            <person name="Perlinska-Lenart U."/>
            <person name="Aleksandrzak-Piekarczyk T."/>
            <person name="Szatraj K."/>
            <person name="Zielenkiewicz U."/>
            <person name="Pilsyk S."/>
            <person name="Malc E."/>
            <person name="Mieczkowski P."/>
            <person name="Kruszewska J.S."/>
            <person name="Biernat P."/>
            <person name="Pawlowska J."/>
        </authorList>
    </citation>
    <scope>NUCLEOTIDE SEQUENCE</scope>
    <source>
        <strain evidence="8">WA0000067209</strain>
    </source>
</reference>
<comment type="caution">
    <text evidence="8">The sequence shown here is derived from an EMBL/GenBank/DDBJ whole genome shotgun (WGS) entry which is preliminary data.</text>
</comment>
<dbReference type="PROSITE" id="PS50888">
    <property type="entry name" value="BHLH"/>
    <property type="match status" value="1"/>
</dbReference>
<dbReference type="AlphaFoldDB" id="A0A8H7U6N5"/>
<feature type="domain" description="BHLH" evidence="7">
    <location>
        <begin position="109"/>
        <end position="161"/>
    </location>
</feature>
<dbReference type="Pfam" id="PF00010">
    <property type="entry name" value="HLH"/>
    <property type="match status" value="1"/>
</dbReference>
<evidence type="ECO:0000256" key="6">
    <source>
        <dbReference type="SAM" id="MobiDB-lite"/>
    </source>
</evidence>
<evidence type="ECO:0000256" key="2">
    <source>
        <dbReference type="ARBA" id="ARBA00023125"/>
    </source>
</evidence>
<proteinExistence type="predicted"/>
<feature type="compositionally biased region" description="Acidic residues" evidence="6">
    <location>
        <begin position="253"/>
        <end position="265"/>
    </location>
</feature>
<protein>
    <recommendedName>
        <fullName evidence="7">BHLH domain-containing protein</fullName>
    </recommendedName>
</protein>
<keyword evidence="4" id="KW-0804">Transcription</keyword>
<accession>A0A8H7U6N5</accession>
<feature type="region of interest" description="Disordered" evidence="6">
    <location>
        <begin position="180"/>
        <end position="205"/>
    </location>
</feature>
<keyword evidence="2" id="KW-0238">DNA-binding</keyword>
<name>A0A8H7U6N5_MORIS</name>
<feature type="region of interest" description="Disordered" evidence="6">
    <location>
        <begin position="243"/>
        <end position="282"/>
    </location>
</feature>
<feature type="region of interest" description="Disordered" evidence="6">
    <location>
        <begin position="81"/>
        <end position="114"/>
    </location>
</feature>
<evidence type="ECO:0000256" key="4">
    <source>
        <dbReference type="ARBA" id="ARBA00023163"/>
    </source>
</evidence>
<dbReference type="OrthoDB" id="2427147at2759"/>
<dbReference type="GO" id="GO:0003700">
    <property type="term" value="F:DNA-binding transcription factor activity"/>
    <property type="evidence" value="ECO:0007669"/>
    <property type="project" value="TreeGrafter"/>
</dbReference>
<dbReference type="GO" id="GO:0003677">
    <property type="term" value="F:DNA binding"/>
    <property type="evidence" value="ECO:0007669"/>
    <property type="project" value="UniProtKB-KW"/>
</dbReference>
<dbReference type="GO" id="GO:0045944">
    <property type="term" value="P:positive regulation of transcription by RNA polymerase II"/>
    <property type="evidence" value="ECO:0007669"/>
    <property type="project" value="TreeGrafter"/>
</dbReference>
<keyword evidence="1" id="KW-0805">Transcription regulation</keyword>
<dbReference type="GO" id="GO:0090575">
    <property type="term" value="C:RNA polymerase II transcription regulator complex"/>
    <property type="evidence" value="ECO:0007669"/>
    <property type="project" value="TreeGrafter"/>
</dbReference>
<evidence type="ECO:0000256" key="1">
    <source>
        <dbReference type="ARBA" id="ARBA00023015"/>
    </source>
</evidence>
<dbReference type="SUPFAM" id="SSF47459">
    <property type="entry name" value="HLH, helix-loop-helix DNA-binding domain"/>
    <property type="match status" value="1"/>
</dbReference>
<evidence type="ECO:0000256" key="3">
    <source>
        <dbReference type="ARBA" id="ARBA00023159"/>
    </source>
</evidence>
<keyword evidence="9" id="KW-1185">Reference proteome</keyword>
<gene>
    <name evidence="8" type="ORF">INT43_009102</name>
</gene>
<dbReference type="PANTHER" id="PTHR10328:SF3">
    <property type="entry name" value="PROTEIN MAX"/>
    <property type="match status" value="1"/>
</dbReference>
<feature type="region of interest" description="Disordered" evidence="6">
    <location>
        <begin position="291"/>
        <end position="310"/>
    </location>
</feature>
<dbReference type="GO" id="GO:0046983">
    <property type="term" value="F:protein dimerization activity"/>
    <property type="evidence" value="ECO:0007669"/>
    <property type="project" value="InterPro"/>
</dbReference>
<organism evidence="8 9">
    <name type="scientific">Mortierella isabellina</name>
    <name type="common">Filamentous fungus</name>
    <name type="synonym">Umbelopsis isabellina</name>
    <dbReference type="NCBI Taxonomy" id="91625"/>
    <lineage>
        <taxon>Eukaryota</taxon>
        <taxon>Fungi</taxon>
        <taxon>Fungi incertae sedis</taxon>
        <taxon>Mucoromycota</taxon>
        <taxon>Mucoromycotina</taxon>
        <taxon>Umbelopsidomycetes</taxon>
        <taxon>Umbelopsidales</taxon>
        <taxon>Umbelopsidaceae</taxon>
        <taxon>Umbelopsis</taxon>
    </lineage>
</organism>
<dbReference type="Gene3D" id="4.10.280.10">
    <property type="entry name" value="Helix-loop-helix DNA-binding domain"/>
    <property type="match status" value="1"/>
</dbReference>
<dbReference type="PANTHER" id="PTHR10328">
    <property type="entry name" value="PROTEIN MAX MYC-ASSOCIATED FACTOR X"/>
    <property type="match status" value="1"/>
</dbReference>